<sequence>MKKYISLICITAVFGLQSCERNESVSNVSQQIQERNEVQSNKESARAQNVLTEEEGYENRETGDDDEPKRDKQHWRIVRDTIW</sequence>
<dbReference type="PROSITE" id="PS51257">
    <property type="entry name" value="PROKAR_LIPOPROTEIN"/>
    <property type="match status" value="1"/>
</dbReference>
<evidence type="ECO:0000313" key="3">
    <source>
        <dbReference type="Proteomes" id="UP000199627"/>
    </source>
</evidence>
<evidence type="ECO:0000256" key="1">
    <source>
        <dbReference type="SAM" id="MobiDB-lite"/>
    </source>
</evidence>
<evidence type="ECO:0000313" key="2">
    <source>
        <dbReference type="EMBL" id="SDQ99609.1"/>
    </source>
</evidence>
<reference evidence="3" key="1">
    <citation type="submission" date="2016-10" db="EMBL/GenBank/DDBJ databases">
        <authorList>
            <person name="Varghese N."/>
            <person name="Submissions S."/>
        </authorList>
    </citation>
    <scope>NUCLEOTIDE SEQUENCE [LARGE SCALE GENOMIC DNA]</scope>
    <source>
        <strain evidence="3">DSM 17072</strain>
    </source>
</reference>
<name>A0A1H1FFU6_9FLAO</name>
<feature type="region of interest" description="Disordered" evidence="1">
    <location>
        <begin position="33"/>
        <end position="73"/>
    </location>
</feature>
<proteinExistence type="predicted"/>
<dbReference type="RefSeq" id="WP_089756549.1">
    <property type="nucleotide sequence ID" value="NZ_FNKL01000004.1"/>
</dbReference>
<dbReference type="STRING" id="311333.SAMN05421664_3035"/>
<keyword evidence="3" id="KW-1185">Reference proteome</keyword>
<dbReference type="AlphaFoldDB" id="A0A1H1FFU6"/>
<dbReference type="OrthoDB" id="1262304at2"/>
<feature type="compositionally biased region" description="Basic and acidic residues" evidence="1">
    <location>
        <begin position="57"/>
        <end position="70"/>
    </location>
</feature>
<protein>
    <submittedName>
        <fullName evidence="2">Uncharacterized protein</fullName>
    </submittedName>
</protein>
<accession>A0A1H1FFU6</accession>
<feature type="compositionally biased region" description="Polar residues" evidence="1">
    <location>
        <begin position="33"/>
        <end position="51"/>
    </location>
</feature>
<gene>
    <name evidence="2" type="ORF">SAMN05421664_3035</name>
</gene>
<organism evidence="2 3">
    <name type="scientific">Chryseobacterium soldanellicola</name>
    <dbReference type="NCBI Taxonomy" id="311333"/>
    <lineage>
        <taxon>Bacteria</taxon>
        <taxon>Pseudomonadati</taxon>
        <taxon>Bacteroidota</taxon>
        <taxon>Flavobacteriia</taxon>
        <taxon>Flavobacteriales</taxon>
        <taxon>Weeksellaceae</taxon>
        <taxon>Chryseobacterium group</taxon>
        <taxon>Chryseobacterium</taxon>
    </lineage>
</organism>
<dbReference type="EMBL" id="FNKL01000004">
    <property type="protein sequence ID" value="SDQ99609.1"/>
    <property type="molecule type" value="Genomic_DNA"/>
</dbReference>
<dbReference type="Proteomes" id="UP000199627">
    <property type="component" value="Unassembled WGS sequence"/>
</dbReference>